<feature type="transmembrane region" description="Helical" evidence="1">
    <location>
        <begin position="110"/>
        <end position="135"/>
    </location>
</feature>
<dbReference type="HOGENOM" id="CLU_082430_0_0_6"/>
<reference evidence="2 3" key="1">
    <citation type="submission" date="2006-02" db="EMBL/GenBank/DDBJ databases">
        <authorList>
            <person name="Waterbury J."/>
            <person name="Ferriera S."/>
            <person name="Johnson J."/>
            <person name="Kravitz S."/>
            <person name="Halpern A."/>
            <person name="Remington K."/>
            <person name="Beeson K."/>
            <person name="Tran B."/>
            <person name="Rogers Y.-H."/>
            <person name="Friedman R."/>
            <person name="Venter J.C."/>
        </authorList>
    </citation>
    <scope>NUCLEOTIDE SEQUENCE [LARGE SCALE GENOMIC DNA]</scope>
    <source>
        <strain evidence="2 3">Nb-231</strain>
    </source>
</reference>
<dbReference type="EMBL" id="AAOF01000013">
    <property type="protein sequence ID" value="EAR21024.1"/>
    <property type="molecule type" value="Genomic_DNA"/>
</dbReference>
<keyword evidence="3" id="KW-1185">Reference proteome</keyword>
<feature type="transmembrane region" description="Helical" evidence="1">
    <location>
        <begin position="6"/>
        <end position="33"/>
    </location>
</feature>
<evidence type="ECO:0000313" key="3">
    <source>
        <dbReference type="Proteomes" id="UP000003374"/>
    </source>
</evidence>
<feature type="transmembrane region" description="Helical" evidence="1">
    <location>
        <begin position="40"/>
        <end position="66"/>
    </location>
</feature>
<dbReference type="RefSeq" id="WP_005001097.1">
    <property type="nucleotide sequence ID" value="NZ_CH672427.1"/>
</dbReference>
<accession>A4BTC2</accession>
<name>A4BTC2_9GAMM</name>
<dbReference type="OrthoDB" id="8850092at2"/>
<sequence>MDELWPWIAMLGLGAFHGINPAMGWLFAVALGLHRGQRQVVLLSLIPLALGHALAIGVTLVLVALVGRMLDPGILGGGAGALLIGWGLYHAVRGHRYRLRVGMQTGMVGLLLWSFVMATAHGAGLMLLPVFFAWLDSQHGHLSAASPPALLLAVAGVAVHTLAMFTVAGMSAVAAYEWVGLAVLRHGWVNLDWLWSAALVGVGVILLVIF</sequence>
<evidence type="ECO:0000313" key="2">
    <source>
        <dbReference type="EMBL" id="EAR21024.1"/>
    </source>
</evidence>
<comment type="caution">
    <text evidence="2">The sequence shown here is derived from an EMBL/GenBank/DDBJ whole genome shotgun (WGS) entry which is preliminary data.</text>
</comment>
<keyword evidence="1" id="KW-1133">Transmembrane helix</keyword>
<proteinExistence type="predicted"/>
<evidence type="ECO:0008006" key="4">
    <source>
        <dbReference type="Google" id="ProtNLM"/>
    </source>
</evidence>
<organism evidence="2 3">
    <name type="scientific">Nitrococcus mobilis Nb-231</name>
    <dbReference type="NCBI Taxonomy" id="314278"/>
    <lineage>
        <taxon>Bacteria</taxon>
        <taxon>Pseudomonadati</taxon>
        <taxon>Pseudomonadota</taxon>
        <taxon>Gammaproteobacteria</taxon>
        <taxon>Chromatiales</taxon>
        <taxon>Ectothiorhodospiraceae</taxon>
        <taxon>Nitrococcus</taxon>
    </lineage>
</organism>
<evidence type="ECO:0000256" key="1">
    <source>
        <dbReference type="SAM" id="Phobius"/>
    </source>
</evidence>
<feature type="transmembrane region" description="Helical" evidence="1">
    <location>
        <begin position="72"/>
        <end position="89"/>
    </location>
</feature>
<feature type="transmembrane region" description="Helical" evidence="1">
    <location>
        <begin position="150"/>
        <end position="176"/>
    </location>
</feature>
<keyword evidence="1" id="KW-0812">Transmembrane</keyword>
<protein>
    <recommendedName>
        <fullName evidence="4">Arginine/ornithine antiporter ArcD</fullName>
    </recommendedName>
</protein>
<dbReference type="Proteomes" id="UP000003374">
    <property type="component" value="Unassembled WGS sequence"/>
</dbReference>
<dbReference type="eggNOG" id="ENOG50318MJ">
    <property type="taxonomic scope" value="Bacteria"/>
</dbReference>
<keyword evidence="1" id="KW-0472">Membrane</keyword>
<dbReference type="AlphaFoldDB" id="A4BTC2"/>
<gene>
    <name evidence="2" type="ORF">NB231_07637</name>
</gene>
<feature type="transmembrane region" description="Helical" evidence="1">
    <location>
        <begin position="188"/>
        <end position="209"/>
    </location>
</feature>